<dbReference type="OrthoDB" id="774873at2759"/>
<feature type="region of interest" description="Disordered" evidence="3">
    <location>
        <begin position="408"/>
        <end position="471"/>
    </location>
</feature>
<comment type="caution">
    <text evidence="5">The sequence shown here is derived from an EMBL/GenBank/DDBJ whole genome shotgun (WGS) entry which is preliminary data.</text>
</comment>
<feature type="compositionally biased region" description="Basic and acidic residues" evidence="3">
    <location>
        <begin position="440"/>
        <end position="449"/>
    </location>
</feature>
<accession>A0A9W7GZ58</accession>
<feature type="compositionally biased region" description="Polar residues" evidence="3">
    <location>
        <begin position="408"/>
        <end position="421"/>
    </location>
</feature>
<feature type="region of interest" description="Disordered" evidence="3">
    <location>
        <begin position="1"/>
        <end position="45"/>
    </location>
</feature>
<feature type="domain" description="RING-type" evidence="4">
    <location>
        <begin position="793"/>
        <end position="833"/>
    </location>
</feature>
<dbReference type="PANTHER" id="PTHR46405">
    <property type="entry name" value="OS05G0141500 PROTEIN"/>
    <property type="match status" value="1"/>
</dbReference>
<dbReference type="InterPro" id="IPR013083">
    <property type="entry name" value="Znf_RING/FYVE/PHD"/>
</dbReference>
<dbReference type="Gene3D" id="3.30.40.10">
    <property type="entry name" value="Zinc/RING finger domain, C3HC4 (zinc finger)"/>
    <property type="match status" value="1"/>
</dbReference>
<keyword evidence="1" id="KW-0863">Zinc-finger</keyword>
<organism evidence="5 6">
    <name type="scientific">Hibiscus trionum</name>
    <name type="common">Flower of an hour</name>
    <dbReference type="NCBI Taxonomy" id="183268"/>
    <lineage>
        <taxon>Eukaryota</taxon>
        <taxon>Viridiplantae</taxon>
        <taxon>Streptophyta</taxon>
        <taxon>Embryophyta</taxon>
        <taxon>Tracheophyta</taxon>
        <taxon>Spermatophyta</taxon>
        <taxon>Magnoliopsida</taxon>
        <taxon>eudicotyledons</taxon>
        <taxon>Gunneridae</taxon>
        <taxon>Pentapetalae</taxon>
        <taxon>rosids</taxon>
        <taxon>malvids</taxon>
        <taxon>Malvales</taxon>
        <taxon>Malvaceae</taxon>
        <taxon>Malvoideae</taxon>
        <taxon>Hibiscus</taxon>
    </lineage>
</organism>
<reference evidence="5" key="1">
    <citation type="submission" date="2023-05" db="EMBL/GenBank/DDBJ databases">
        <title>Genome and transcriptome analyses reveal genes involved in the formation of fine ridges on petal epidermal cells in Hibiscus trionum.</title>
        <authorList>
            <person name="Koshimizu S."/>
            <person name="Masuda S."/>
            <person name="Ishii T."/>
            <person name="Shirasu K."/>
            <person name="Hoshino A."/>
            <person name="Arita M."/>
        </authorList>
    </citation>
    <scope>NUCLEOTIDE SEQUENCE</scope>
    <source>
        <strain evidence="5">Hamamatsu line</strain>
    </source>
</reference>
<keyword evidence="1" id="KW-0479">Metal-binding</keyword>
<dbReference type="Pfam" id="PF13920">
    <property type="entry name" value="zf-C3HC4_3"/>
    <property type="match status" value="1"/>
</dbReference>
<sequence length="847" mass="93728">MDEKTDKGGAAASELRSSSVLHPDKGSKNKRKLDDDPSLENPVNAPLLMSEFSPKIFQSPVVGPLEVGSSGAPLTEDSEPGDWDDPIACQLVELLSSNMLPIFQNAIKRIVECGYEEAVAKLAISGRGLYQGGKDLVSNVVNDALASLKKVKGEDISSDAFDDLQQLVEYTILEMISVLREVKPSLSIAEAMWWLLIFDLNISMACEVEGDIFRNVGCEEVLGESSSGSSPQLRSESQKTETILPCPNGPHVLKPSLHCCKHYLPETLKFGSFSNLTNCKGPVAYEALTPEKDSLACVGASRDPVVSIPGGKPGSCRKGCSKKELAALRKKSFDIEKCKVACGKCAFRAGKLATIGGLVVERRTKCPSELSVMHMKNASSKRINEAGCLVHECHQVLTHSSHGLYVADNSSELPTTGTKSAVPTPKTGLASSSSSSSEIKPVHKSEGRISKSSTAPDNVAEKKPTPTVKAITSTSTKSTDYFAGIPYDKSLGKYIPQDEKDKLILKLVPRLQEVQVELHSWTQWATQKVKQAVCRLNKDQDEIKSLKQEMEEAERLQRKKKFMEENTMKRLSEMEFALDNATNQVEDAHSKLQKLEVEHSALKMEMEVAKLQSAASASSCREALEREQKALKDVRSWDAQRSLLQEELASEKKNVAELQRKVGKAKRMYNQTMMLWKQERMTMEKFLAQATSIRKERECLEAAAKLEGSKIKMKAEKDMQNYGEEIKKLENKLSELKMKLDSSKISSLWRGTVGGNGQCSSVNEGHRITIFSKRAVNINDYPRSRGLKQERECVMCLTEEKIVVFLPCSHQVFCVKCSELHHKQGMKDCPACRAPIICRIRARFAES</sequence>
<proteinExistence type="predicted"/>
<dbReference type="Proteomes" id="UP001165190">
    <property type="component" value="Unassembled WGS sequence"/>
</dbReference>
<evidence type="ECO:0000259" key="4">
    <source>
        <dbReference type="PROSITE" id="PS50089"/>
    </source>
</evidence>
<evidence type="ECO:0000256" key="1">
    <source>
        <dbReference type="PROSITE-ProRule" id="PRU00175"/>
    </source>
</evidence>
<dbReference type="GO" id="GO:0008270">
    <property type="term" value="F:zinc ion binding"/>
    <property type="evidence" value="ECO:0007669"/>
    <property type="project" value="UniProtKB-KW"/>
</dbReference>
<keyword evidence="6" id="KW-1185">Reference proteome</keyword>
<keyword evidence="1" id="KW-0862">Zinc</keyword>
<dbReference type="CDD" id="cd23128">
    <property type="entry name" value="RING-HC_MIP1-like"/>
    <property type="match status" value="1"/>
</dbReference>
<dbReference type="InterPro" id="IPR046527">
    <property type="entry name" value="PIR2-like_helical"/>
</dbReference>
<evidence type="ECO:0000313" key="6">
    <source>
        <dbReference type="Proteomes" id="UP001165190"/>
    </source>
</evidence>
<feature type="coiled-coil region" evidence="2">
    <location>
        <begin position="641"/>
        <end position="668"/>
    </location>
</feature>
<dbReference type="Pfam" id="PF20235">
    <property type="entry name" value="PIR2-like_helical"/>
    <property type="match status" value="1"/>
</dbReference>
<dbReference type="EMBL" id="BSYR01000004">
    <property type="protein sequence ID" value="GMI66550.1"/>
    <property type="molecule type" value="Genomic_DNA"/>
</dbReference>
<dbReference type="PROSITE" id="PS50089">
    <property type="entry name" value="ZF_RING_2"/>
    <property type="match status" value="1"/>
</dbReference>
<feature type="coiled-coil region" evidence="2">
    <location>
        <begin position="712"/>
        <end position="746"/>
    </location>
</feature>
<dbReference type="AlphaFoldDB" id="A0A9W7GZ58"/>
<keyword evidence="2" id="KW-0175">Coiled coil</keyword>
<feature type="coiled-coil region" evidence="2">
    <location>
        <begin position="529"/>
        <end position="612"/>
    </location>
</feature>
<name>A0A9W7GZ58_HIBTR</name>
<gene>
    <name evidence="5" type="ORF">HRI_000324300</name>
</gene>
<dbReference type="InterPro" id="IPR046934">
    <property type="entry name" value="PIR2-like"/>
</dbReference>
<evidence type="ECO:0000256" key="3">
    <source>
        <dbReference type="SAM" id="MobiDB-lite"/>
    </source>
</evidence>
<protein>
    <recommendedName>
        <fullName evidence="4">RING-type domain-containing protein</fullName>
    </recommendedName>
</protein>
<evidence type="ECO:0000313" key="5">
    <source>
        <dbReference type="EMBL" id="GMI66550.1"/>
    </source>
</evidence>
<dbReference type="InterPro" id="IPR001841">
    <property type="entry name" value="Znf_RING"/>
</dbReference>
<feature type="compositionally biased region" description="Basic and acidic residues" evidence="3">
    <location>
        <begin position="22"/>
        <end position="35"/>
    </location>
</feature>
<evidence type="ECO:0000256" key="2">
    <source>
        <dbReference type="SAM" id="Coils"/>
    </source>
</evidence>
<dbReference type="PANTHER" id="PTHR46405:SF4">
    <property type="entry name" value="E3 UBIQUITIN-PROTEIN LIGASE RF298-RELATED"/>
    <property type="match status" value="1"/>
</dbReference>
<dbReference type="SUPFAM" id="SSF57850">
    <property type="entry name" value="RING/U-box"/>
    <property type="match status" value="1"/>
</dbReference>